<dbReference type="AlphaFoldDB" id="A0A0M9ARH5"/>
<name>A0A0M9ARH5_9EURY</name>
<dbReference type="GO" id="GO:0006355">
    <property type="term" value="P:regulation of DNA-templated transcription"/>
    <property type="evidence" value="ECO:0007669"/>
    <property type="project" value="InterPro"/>
</dbReference>
<evidence type="ECO:0000256" key="1">
    <source>
        <dbReference type="ARBA" id="ARBA00023015"/>
    </source>
</evidence>
<dbReference type="RefSeq" id="WP_053770081.1">
    <property type="nucleotide sequence ID" value="NZ_LIST01000001.1"/>
</dbReference>
<comment type="caution">
    <text evidence="5">The sequence shown here is derived from an EMBL/GenBank/DDBJ whole genome shotgun (WGS) entry which is preliminary data.</text>
</comment>
<keyword evidence="1" id="KW-0805">Transcription regulation</keyword>
<dbReference type="InterPro" id="IPR010985">
    <property type="entry name" value="Ribbon_hlx_hlx"/>
</dbReference>
<dbReference type="Gene3D" id="1.10.1220.10">
    <property type="entry name" value="Met repressor-like"/>
    <property type="match status" value="1"/>
</dbReference>
<dbReference type="Gene3D" id="3.30.70.1150">
    <property type="entry name" value="ACT-like. Chain A, domain 2"/>
    <property type="match status" value="1"/>
</dbReference>
<gene>
    <name evidence="5" type="ORF">AMR74_00235</name>
</gene>
<proteinExistence type="predicted"/>
<keyword evidence="3" id="KW-0804">Transcription</keyword>
<evidence type="ECO:0000256" key="2">
    <source>
        <dbReference type="ARBA" id="ARBA00023125"/>
    </source>
</evidence>
<dbReference type="PANTHER" id="PTHR34719:SF2">
    <property type="entry name" value="NICKEL-RESPONSIVE REGULATOR"/>
    <property type="match status" value="1"/>
</dbReference>
<dbReference type="GO" id="GO:0003677">
    <property type="term" value="F:DNA binding"/>
    <property type="evidence" value="ECO:0007669"/>
    <property type="project" value="TreeGrafter"/>
</dbReference>
<keyword evidence="2" id="KW-0238">DNA-binding</keyword>
<dbReference type="InterPro" id="IPR014864">
    <property type="entry name" value="TF_NikR_Ni-bd_C"/>
</dbReference>
<dbReference type="Pfam" id="PF08753">
    <property type="entry name" value="NikR_C"/>
    <property type="match status" value="1"/>
</dbReference>
<dbReference type="PANTHER" id="PTHR34719">
    <property type="entry name" value="NICKEL-RESPONSIVE REGULATOR"/>
    <property type="match status" value="1"/>
</dbReference>
<accession>A0A0M9ARH5</accession>
<sequence length="129" mass="15032">MRTSFNIPDDLLSEFDETWQAEGLNSRSRGAREAMQEYIEAHTRLEDIEGDVVVVMAFDYEHEAVIEDIHDVQHQFQDVITTTNHIHEGEWCLETLFCNGPASRVRTLTYRLRDFDTVSRVKLMLLAED</sequence>
<dbReference type="OrthoDB" id="25654at2157"/>
<protein>
    <submittedName>
        <fullName evidence="5">CopG family transcriptional regulator</fullName>
    </submittedName>
</protein>
<evidence type="ECO:0000256" key="3">
    <source>
        <dbReference type="ARBA" id="ARBA00023163"/>
    </source>
</evidence>
<dbReference type="InterPro" id="IPR045865">
    <property type="entry name" value="ACT-like_dom_sf"/>
</dbReference>
<reference evidence="5 6" key="1">
    <citation type="submission" date="2015-08" db="EMBL/GenBank/DDBJ databases">
        <title>Genomes of Isolates from Cabo Rojo, PR.</title>
        <authorList>
            <person name="Sanchez-Nieves R.L."/>
            <person name="Montalvo-Rodriguez R."/>
        </authorList>
    </citation>
    <scope>NUCLEOTIDE SEQUENCE [LARGE SCALE GENOMIC DNA]</scope>
    <source>
        <strain evidence="5 6">5</strain>
    </source>
</reference>
<keyword evidence="6" id="KW-1185">Reference proteome</keyword>
<dbReference type="SUPFAM" id="SSF55021">
    <property type="entry name" value="ACT-like"/>
    <property type="match status" value="1"/>
</dbReference>
<dbReference type="InterPro" id="IPR050192">
    <property type="entry name" value="CopG/NikR_regulator"/>
</dbReference>
<dbReference type="SUPFAM" id="SSF47598">
    <property type="entry name" value="Ribbon-helix-helix"/>
    <property type="match status" value="1"/>
</dbReference>
<feature type="domain" description="Transcription factor NikR nickel binding C-terminal" evidence="4">
    <location>
        <begin position="53"/>
        <end position="125"/>
    </location>
</feature>
<evidence type="ECO:0000259" key="4">
    <source>
        <dbReference type="Pfam" id="PF08753"/>
    </source>
</evidence>
<dbReference type="CDD" id="cd22231">
    <property type="entry name" value="RHH_NikR_HicB-like"/>
    <property type="match status" value="1"/>
</dbReference>
<evidence type="ECO:0000313" key="6">
    <source>
        <dbReference type="Proteomes" id="UP000037747"/>
    </source>
</evidence>
<dbReference type="InterPro" id="IPR027271">
    <property type="entry name" value="Acetolactate_synth/TF_NikR_C"/>
</dbReference>
<dbReference type="STRING" id="1765655.AMR74_00235"/>
<dbReference type="EMBL" id="LIST01000001">
    <property type="protein sequence ID" value="KOX97377.1"/>
    <property type="molecule type" value="Genomic_DNA"/>
</dbReference>
<dbReference type="PATRIC" id="fig|1705389.3.peg.292"/>
<dbReference type="Proteomes" id="UP000037747">
    <property type="component" value="Unassembled WGS sequence"/>
</dbReference>
<evidence type="ECO:0000313" key="5">
    <source>
        <dbReference type="EMBL" id="KOX97377.1"/>
    </source>
</evidence>
<organism evidence="5 6">
    <name type="scientific">Halorubrum tropicale</name>
    <dbReference type="NCBI Taxonomy" id="1765655"/>
    <lineage>
        <taxon>Archaea</taxon>
        <taxon>Methanobacteriati</taxon>
        <taxon>Methanobacteriota</taxon>
        <taxon>Stenosarchaea group</taxon>
        <taxon>Halobacteria</taxon>
        <taxon>Halobacteriales</taxon>
        <taxon>Haloferacaceae</taxon>
        <taxon>Halorubrum</taxon>
    </lineage>
</organism>
<dbReference type="InterPro" id="IPR013321">
    <property type="entry name" value="Arc_rbn_hlx_hlx"/>
</dbReference>